<accession>A0ABW6RBM6</accession>
<feature type="region of interest" description="Disordered" evidence="1">
    <location>
        <begin position="126"/>
        <end position="184"/>
    </location>
</feature>
<dbReference type="Proteomes" id="UP001601976">
    <property type="component" value="Unassembled WGS sequence"/>
</dbReference>
<evidence type="ECO:0000256" key="1">
    <source>
        <dbReference type="SAM" id="MobiDB-lite"/>
    </source>
</evidence>
<dbReference type="InterPro" id="IPR045428">
    <property type="entry name" value="EACC1"/>
</dbReference>
<reference evidence="2 3" key="1">
    <citation type="submission" date="2024-10" db="EMBL/GenBank/DDBJ databases">
        <title>The Natural Products Discovery Center: Release of the First 8490 Sequenced Strains for Exploring Actinobacteria Biosynthetic Diversity.</title>
        <authorList>
            <person name="Kalkreuter E."/>
            <person name="Kautsar S.A."/>
            <person name="Yang D."/>
            <person name="Bader C.D."/>
            <person name="Teijaro C.N."/>
            <person name="Fluegel L."/>
            <person name="Davis C.M."/>
            <person name="Simpson J.R."/>
            <person name="Lauterbach L."/>
            <person name="Steele A.D."/>
            <person name="Gui C."/>
            <person name="Meng S."/>
            <person name="Li G."/>
            <person name="Viehrig K."/>
            <person name="Ye F."/>
            <person name="Su P."/>
            <person name="Kiefer A.F."/>
            <person name="Nichols A."/>
            <person name="Cepeda A.J."/>
            <person name="Yan W."/>
            <person name="Fan B."/>
            <person name="Jiang Y."/>
            <person name="Adhikari A."/>
            <person name="Zheng C.-J."/>
            <person name="Schuster L."/>
            <person name="Cowan T.M."/>
            <person name="Smanski M.J."/>
            <person name="Chevrette M.G."/>
            <person name="De Carvalho L.P.S."/>
            <person name="Shen B."/>
        </authorList>
    </citation>
    <scope>NUCLEOTIDE SEQUENCE [LARGE SCALE GENOMIC DNA]</scope>
    <source>
        <strain evidence="2 3">NPDC003029</strain>
    </source>
</reference>
<keyword evidence="3" id="KW-1185">Reference proteome</keyword>
<organism evidence="2 3">
    <name type="scientific">Streptomyces flavidovirens</name>
    <dbReference type="NCBI Taxonomy" id="67298"/>
    <lineage>
        <taxon>Bacteria</taxon>
        <taxon>Bacillati</taxon>
        <taxon>Actinomycetota</taxon>
        <taxon>Actinomycetes</taxon>
        <taxon>Kitasatosporales</taxon>
        <taxon>Streptomycetaceae</taxon>
        <taxon>Streptomyces</taxon>
    </lineage>
</organism>
<evidence type="ECO:0000313" key="3">
    <source>
        <dbReference type="Proteomes" id="UP001601976"/>
    </source>
</evidence>
<feature type="compositionally biased region" description="Pro residues" evidence="1">
    <location>
        <begin position="138"/>
        <end position="153"/>
    </location>
</feature>
<name>A0ABW6RBM6_9ACTN</name>
<proteinExistence type="predicted"/>
<comment type="caution">
    <text evidence="2">The sequence shown here is derived from an EMBL/GenBank/DDBJ whole genome shotgun (WGS) entry which is preliminary data.</text>
</comment>
<dbReference type="Pfam" id="PF19953">
    <property type="entry name" value="EACC1"/>
    <property type="match status" value="1"/>
</dbReference>
<evidence type="ECO:0000313" key="2">
    <source>
        <dbReference type="EMBL" id="MFF3338917.1"/>
    </source>
</evidence>
<sequence>MTRATLYGTERTGSRVDRMDGTEIRFELAEGPDRDADLRSLHRWLLDDLSLRGHARIDKVAEGTAVPGRMGIDAEAVAALVSTAVAVAQLPLSFDAWRRARRPRSPITINVLGADAERIAEIMRAHGHTPPEPEPDPEPSTPTVPEPSAPAAPEPAAAVAPEPPAAVDPGSPDGTPPRPGRHLP</sequence>
<gene>
    <name evidence="2" type="ORF">ACFYWW_09275</name>
</gene>
<protein>
    <submittedName>
        <fullName evidence="2">Uncharacterized protein</fullName>
    </submittedName>
</protein>
<dbReference type="EMBL" id="JBIAPK010000002">
    <property type="protein sequence ID" value="MFF3338917.1"/>
    <property type="molecule type" value="Genomic_DNA"/>
</dbReference>
<dbReference type="RefSeq" id="WP_387894818.1">
    <property type="nucleotide sequence ID" value="NZ_JBIAPK010000002.1"/>
</dbReference>